<name>A0ABR7SYR1_HELCL</name>
<protein>
    <submittedName>
        <fullName evidence="1">Uncharacterized protein</fullName>
    </submittedName>
</protein>
<dbReference type="Proteomes" id="UP000617402">
    <property type="component" value="Unassembled WGS sequence"/>
</dbReference>
<evidence type="ECO:0000313" key="1">
    <source>
        <dbReference type="EMBL" id="MBC9783087.1"/>
    </source>
</evidence>
<comment type="caution">
    <text evidence="1">The sequence shown here is derived from an EMBL/GenBank/DDBJ whole genome shotgun (WGS) entry which is preliminary data.</text>
</comment>
<sequence>MLRDQNTTARIYDEHLSIEICNNIRDKYVSAFTELVLRISLRIGGEEKL</sequence>
<dbReference type="EMBL" id="JACVHF010000001">
    <property type="protein sequence ID" value="MBC9783087.1"/>
    <property type="molecule type" value="Genomic_DNA"/>
</dbReference>
<dbReference type="SUPFAM" id="SSF81593">
    <property type="entry name" value="Nucleotidyltransferase substrate binding subunit/domain"/>
    <property type="match status" value="1"/>
</dbReference>
<accession>A0ABR7SYR1</accession>
<keyword evidence="2" id="KW-1185">Reference proteome</keyword>
<proteinExistence type="predicted"/>
<reference evidence="1 2" key="1">
    <citation type="submission" date="2020-07" db="EMBL/GenBank/DDBJ databases">
        <title>Draft whole-genome sequence of Heliobacterium chlorum DSM 3682, type strain.</title>
        <authorList>
            <person name="Kyndt J.A."/>
            <person name="Meyer T.E."/>
            <person name="Imhoff J.F."/>
        </authorList>
    </citation>
    <scope>NUCLEOTIDE SEQUENCE [LARGE SCALE GENOMIC DNA]</scope>
    <source>
        <strain evidence="1 2">DSM 3682</strain>
    </source>
</reference>
<gene>
    <name evidence="1" type="ORF">H1S01_01025</name>
</gene>
<evidence type="ECO:0000313" key="2">
    <source>
        <dbReference type="Proteomes" id="UP000617402"/>
    </source>
</evidence>
<organism evidence="1 2">
    <name type="scientific">Heliobacterium chlorum</name>
    <dbReference type="NCBI Taxonomy" id="2698"/>
    <lineage>
        <taxon>Bacteria</taxon>
        <taxon>Bacillati</taxon>
        <taxon>Bacillota</taxon>
        <taxon>Clostridia</taxon>
        <taxon>Eubacteriales</taxon>
        <taxon>Heliobacteriaceae</taxon>
        <taxon>Heliobacterium</taxon>
    </lineage>
</organism>